<sequence>MANESIPLYRPGDDITATASGAIVGKTFVDITGAVNAANGTPITVATATAAALSVGVASRDTAAGAKLQVIRGKGQILPVTAGGTIAAFAEVEIGANGRAVTLASGKARGRAWSAGTAGNDVFIELY</sequence>
<dbReference type="OrthoDB" id="4560123at2"/>
<organism evidence="1 2">
    <name type="scientific">Microbacterium testaceum</name>
    <name type="common">Aureobacterium testaceum</name>
    <name type="synonym">Brevibacterium testaceum</name>
    <dbReference type="NCBI Taxonomy" id="2033"/>
    <lineage>
        <taxon>Bacteria</taxon>
        <taxon>Bacillati</taxon>
        <taxon>Actinomycetota</taxon>
        <taxon>Actinomycetes</taxon>
        <taxon>Micrococcales</taxon>
        <taxon>Microbacteriaceae</taxon>
        <taxon>Microbacterium</taxon>
    </lineage>
</organism>
<reference evidence="1 2" key="1">
    <citation type="journal article" date="2016" name="Front. Microbiol.">
        <title>Genomic Resource of Rice Seed Associated Bacteria.</title>
        <authorList>
            <person name="Midha S."/>
            <person name="Bansal K."/>
            <person name="Sharma S."/>
            <person name="Kumar N."/>
            <person name="Patil P.P."/>
            <person name="Chaudhry V."/>
            <person name="Patil P.B."/>
        </authorList>
    </citation>
    <scope>NUCLEOTIDE SEQUENCE [LARGE SCALE GENOMIC DNA]</scope>
    <source>
        <strain evidence="1 2">NS220</strain>
    </source>
</reference>
<dbReference type="Proteomes" id="UP000075025">
    <property type="component" value="Unassembled WGS sequence"/>
</dbReference>
<dbReference type="InterPro" id="IPR011231">
    <property type="entry name" value="Phage_VT1-Sakai_H0018"/>
</dbReference>
<dbReference type="PATRIC" id="fig|2033.6.peg.94"/>
<dbReference type="EMBL" id="LDRT01000010">
    <property type="protein sequence ID" value="KTR96489.1"/>
    <property type="molecule type" value="Genomic_DNA"/>
</dbReference>
<protein>
    <recommendedName>
        <fullName evidence="3">DUF2190 domain-containing protein</fullName>
    </recommendedName>
</protein>
<gene>
    <name evidence="1" type="ORF">NS220_02100</name>
</gene>
<evidence type="ECO:0000313" key="2">
    <source>
        <dbReference type="Proteomes" id="UP000075025"/>
    </source>
</evidence>
<dbReference type="Pfam" id="PF09956">
    <property type="entry name" value="Phage_cement_2"/>
    <property type="match status" value="1"/>
</dbReference>
<comment type="caution">
    <text evidence="1">The sequence shown here is derived from an EMBL/GenBank/DDBJ whole genome shotgun (WGS) entry which is preliminary data.</text>
</comment>
<evidence type="ECO:0008006" key="3">
    <source>
        <dbReference type="Google" id="ProtNLM"/>
    </source>
</evidence>
<evidence type="ECO:0000313" key="1">
    <source>
        <dbReference type="EMBL" id="KTR96489.1"/>
    </source>
</evidence>
<name>A0A147F0X2_MICTE</name>
<accession>A0A147F0X2</accession>
<proteinExistence type="predicted"/>
<dbReference type="RefSeq" id="WP_058622453.1">
    <property type="nucleotide sequence ID" value="NZ_LDRT01000010.1"/>
</dbReference>
<dbReference type="AlphaFoldDB" id="A0A147F0X2"/>